<protein>
    <submittedName>
        <fullName evidence="1">14059_t:CDS:1</fullName>
    </submittedName>
</protein>
<keyword evidence="2" id="KW-1185">Reference proteome</keyword>
<sequence>MSTTTPAKTEKSLPFLYHFAAGGIAGVSEILVMYPLDVVKTRFQLQDNTTVSGERYTSVMDCLRKIIKNEGFGRLYRGILPPILVEAPKRAIKFSANEKYSNLLKKYYGVDKLTQSISIQSGIGAGITEAIIIVPFELVKIRLQNKENTGKYTGTLDALAKIVKKEGIRALFNGLEATIWRHGAWNGGYFGVIFGVRSSLPKATNKQQQLRNNFIAGTIGGTVGTMLNTPFDVVKTRIQNDSGPVRKYNWTLPAVGIVAKEEGVRALYKGFIPKLLRLGPGGGILLVVFDQVTTMMKKYLL</sequence>
<name>A0ACA9LJF1_9GLOM</name>
<gene>
    <name evidence="1" type="ORF">ACOLOM_LOCUS4203</name>
</gene>
<accession>A0ACA9LJF1</accession>
<evidence type="ECO:0000313" key="1">
    <source>
        <dbReference type="EMBL" id="CAG8534213.1"/>
    </source>
</evidence>
<dbReference type="EMBL" id="CAJVPT010006739">
    <property type="protein sequence ID" value="CAG8534213.1"/>
    <property type="molecule type" value="Genomic_DNA"/>
</dbReference>
<proteinExistence type="predicted"/>
<organism evidence="1 2">
    <name type="scientific">Acaulospora colombiana</name>
    <dbReference type="NCBI Taxonomy" id="27376"/>
    <lineage>
        <taxon>Eukaryota</taxon>
        <taxon>Fungi</taxon>
        <taxon>Fungi incertae sedis</taxon>
        <taxon>Mucoromycota</taxon>
        <taxon>Glomeromycotina</taxon>
        <taxon>Glomeromycetes</taxon>
        <taxon>Diversisporales</taxon>
        <taxon>Acaulosporaceae</taxon>
        <taxon>Acaulospora</taxon>
    </lineage>
</organism>
<evidence type="ECO:0000313" key="2">
    <source>
        <dbReference type="Proteomes" id="UP000789525"/>
    </source>
</evidence>
<dbReference type="Proteomes" id="UP000789525">
    <property type="component" value="Unassembled WGS sequence"/>
</dbReference>
<reference evidence="1" key="1">
    <citation type="submission" date="2021-06" db="EMBL/GenBank/DDBJ databases">
        <authorList>
            <person name="Kallberg Y."/>
            <person name="Tangrot J."/>
            <person name="Rosling A."/>
        </authorList>
    </citation>
    <scope>NUCLEOTIDE SEQUENCE</scope>
    <source>
        <strain evidence="1">CL356</strain>
    </source>
</reference>
<comment type="caution">
    <text evidence="1">The sequence shown here is derived from an EMBL/GenBank/DDBJ whole genome shotgun (WGS) entry which is preliminary data.</text>
</comment>